<sequence length="101" mass="10410">MIFCLRFLLIRGARLESVETVRVATKITDVFEITATLSTSTGTEPTPSASTGTKPTPSASTGTEPTPSASTGTEPTPSTSTGTKPTPPTYIETSTEATPST</sequence>
<feature type="chain" id="PRO_5043629638" evidence="2">
    <location>
        <begin position="16"/>
        <end position="101"/>
    </location>
</feature>
<proteinExistence type="predicted"/>
<feature type="signal peptide" evidence="2">
    <location>
        <begin position="1"/>
        <end position="15"/>
    </location>
</feature>
<evidence type="ECO:0000256" key="2">
    <source>
        <dbReference type="SAM" id="SignalP"/>
    </source>
</evidence>
<gene>
    <name evidence="3" type="ORF">ElyMa_005486100</name>
</gene>
<reference evidence="3 4" key="1">
    <citation type="journal article" date="2021" name="Elife">
        <title>Chloroplast acquisition without the gene transfer in kleptoplastic sea slugs, Plakobranchus ocellatus.</title>
        <authorList>
            <person name="Maeda T."/>
            <person name="Takahashi S."/>
            <person name="Yoshida T."/>
            <person name="Shimamura S."/>
            <person name="Takaki Y."/>
            <person name="Nagai Y."/>
            <person name="Toyoda A."/>
            <person name="Suzuki Y."/>
            <person name="Arimoto A."/>
            <person name="Ishii H."/>
            <person name="Satoh N."/>
            <person name="Nishiyama T."/>
            <person name="Hasebe M."/>
            <person name="Maruyama T."/>
            <person name="Minagawa J."/>
            <person name="Obokata J."/>
            <person name="Shigenobu S."/>
        </authorList>
    </citation>
    <scope>NUCLEOTIDE SEQUENCE [LARGE SCALE GENOMIC DNA]</scope>
</reference>
<organism evidence="3 4">
    <name type="scientific">Elysia marginata</name>
    <dbReference type="NCBI Taxonomy" id="1093978"/>
    <lineage>
        <taxon>Eukaryota</taxon>
        <taxon>Metazoa</taxon>
        <taxon>Spiralia</taxon>
        <taxon>Lophotrochozoa</taxon>
        <taxon>Mollusca</taxon>
        <taxon>Gastropoda</taxon>
        <taxon>Heterobranchia</taxon>
        <taxon>Euthyneura</taxon>
        <taxon>Panpulmonata</taxon>
        <taxon>Sacoglossa</taxon>
        <taxon>Placobranchoidea</taxon>
        <taxon>Plakobranchidae</taxon>
        <taxon>Elysia</taxon>
    </lineage>
</organism>
<evidence type="ECO:0000313" key="3">
    <source>
        <dbReference type="EMBL" id="GFR63559.1"/>
    </source>
</evidence>
<protein>
    <submittedName>
        <fullName evidence="3">Uncharacterized protein</fullName>
    </submittedName>
</protein>
<feature type="compositionally biased region" description="Polar residues" evidence="1">
    <location>
        <begin position="35"/>
        <end position="54"/>
    </location>
</feature>
<dbReference type="Proteomes" id="UP000762676">
    <property type="component" value="Unassembled WGS sequence"/>
</dbReference>
<keyword evidence="2" id="KW-0732">Signal</keyword>
<evidence type="ECO:0000313" key="4">
    <source>
        <dbReference type="Proteomes" id="UP000762676"/>
    </source>
</evidence>
<accession>A0AAV4ERY1</accession>
<name>A0AAV4ERY1_9GAST</name>
<dbReference type="AlphaFoldDB" id="A0AAV4ERY1"/>
<feature type="non-terminal residue" evidence="3">
    <location>
        <position position="101"/>
    </location>
</feature>
<dbReference type="EMBL" id="BMAT01010935">
    <property type="protein sequence ID" value="GFR63559.1"/>
    <property type="molecule type" value="Genomic_DNA"/>
</dbReference>
<keyword evidence="4" id="KW-1185">Reference proteome</keyword>
<evidence type="ECO:0000256" key="1">
    <source>
        <dbReference type="SAM" id="MobiDB-lite"/>
    </source>
</evidence>
<feature type="region of interest" description="Disordered" evidence="1">
    <location>
        <begin position="34"/>
        <end position="101"/>
    </location>
</feature>
<feature type="compositionally biased region" description="Low complexity" evidence="1">
    <location>
        <begin position="55"/>
        <end position="84"/>
    </location>
</feature>
<comment type="caution">
    <text evidence="3">The sequence shown here is derived from an EMBL/GenBank/DDBJ whole genome shotgun (WGS) entry which is preliminary data.</text>
</comment>
<feature type="compositionally biased region" description="Polar residues" evidence="1">
    <location>
        <begin position="91"/>
        <end position="101"/>
    </location>
</feature>